<dbReference type="SUPFAM" id="SSF52540">
    <property type="entry name" value="P-loop containing nucleoside triphosphate hydrolases"/>
    <property type="match status" value="1"/>
</dbReference>
<dbReference type="Gene3D" id="3.40.50.300">
    <property type="entry name" value="P-loop containing nucleotide triphosphate hydrolases"/>
    <property type="match status" value="1"/>
</dbReference>
<evidence type="ECO:0000259" key="1">
    <source>
        <dbReference type="Pfam" id="PF03796"/>
    </source>
</evidence>
<dbReference type="AlphaFoldDB" id="A0A483J167"/>
<organism evidence="2">
    <name type="scientific">Klebsiella pneumoniae</name>
    <dbReference type="NCBI Taxonomy" id="573"/>
    <lineage>
        <taxon>Bacteria</taxon>
        <taxon>Pseudomonadati</taxon>
        <taxon>Pseudomonadota</taxon>
        <taxon>Gammaproteobacteria</taxon>
        <taxon>Enterobacterales</taxon>
        <taxon>Enterobacteriaceae</taxon>
        <taxon>Klebsiella/Raoultella group</taxon>
        <taxon>Klebsiella</taxon>
        <taxon>Klebsiella pneumoniae complex</taxon>
    </lineage>
</organism>
<dbReference type="GO" id="GO:0005524">
    <property type="term" value="F:ATP binding"/>
    <property type="evidence" value="ECO:0007669"/>
    <property type="project" value="InterPro"/>
</dbReference>
<reference evidence="2" key="1">
    <citation type="submission" date="2019-01" db="EMBL/GenBank/DDBJ databases">
        <authorList>
            <person name="Lista F."/>
            <person name="Anselmo A."/>
        </authorList>
    </citation>
    <scope>NUCLEOTIDE SEQUENCE</scope>
    <source>
        <strain evidence="2">13S</strain>
    </source>
</reference>
<keyword evidence="2" id="KW-0067">ATP-binding</keyword>
<dbReference type="InterPro" id="IPR027417">
    <property type="entry name" value="P-loop_NTPase"/>
</dbReference>
<keyword evidence="2" id="KW-0347">Helicase</keyword>
<dbReference type="GO" id="GO:0003678">
    <property type="term" value="F:DNA helicase activity"/>
    <property type="evidence" value="ECO:0007669"/>
    <property type="project" value="InterPro"/>
</dbReference>
<accession>A0A483J167</accession>
<comment type="caution">
    <text evidence="2">The sequence shown here is derived from an EMBL/GenBank/DDBJ whole genome shotgun (WGS) entry which is preliminary data.</text>
</comment>
<sequence length="453" mass="51244">MSTVSSTLETPVHTGRPLSEEFDAGFEDRLAAYYCRDREFLIRAGDLVLPEQFSNKANGYLVNIVAGYFRSYKSSPSKEFIIDMIKEAKKRGKIREEFVPEVVEAMKRILAEKLEDTGYMIDRVVTFARSVAFDDAFIKAAELKEKGEFERAMQVMQKVDLVGASDMDDVYDYLARAGERHERREYEASEDFIPNSITTGIPLLDKMLHQKGWGRKELVLFMGFAKSGKSTAMGEFGINATLKGYNVLYVSLEVHKDILSDRWDARISETEMSKLIERRDDIADKLRSIGAGSKVGSMWIVERRANTFSPADLDRLLSNMKANGMMPDMVIVDYADLMRATTPTKDPRNDVKDIYTDLRAVMDKHDVAGMTASQTNREGGASEVATMMHAADNIEKVRICDLIISINKTEEEEAKGEARLYFAGSRNQKGGVSLRVLQDLEQMRFIKRIIDVM</sequence>
<dbReference type="RefSeq" id="WP_048255549.1">
    <property type="nucleotide sequence ID" value="NZ_CP055187.1"/>
</dbReference>
<keyword evidence="2" id="KW-0547">Nucleotide-binding</keyword>
<name>A0A483J167_KLEPN</name>
<dbReference type="Pfam" id="PF03796">
    <property type="entry name" value="DnaB_C"/>
    <property type="match status" value="1"/>
</dbReference>
<evidence type="ECO:0000313" key="2">
    <source>
        <dbReference type="EMBL" id="TCX36549.1"/>
    </source>
</evidence>
<proteinExistence type="predicted"/>
<keyword evidence="2" id="KW-0378">Hydrolase</keyword>
<dbReference type="EMBL" id="SDCJ01000016">
    <property type="protein sequence ID" value="TCX36549.1"/>
    <property type="molecule type" value="Genomic_DNA"/>
</dbReference>
<dbReference type="GO" id="GO:0006260">
    <property type="term" value="P:DNA replication"/>
    <property type="evidence" value="ECO:0007669"/>
    <property type="project" value="InterPro"/>
</dbReference>
<gene>
    <name evidence="2" type="ORF">ETE75_19980</name>
</gene>
<feature type="domain" description="SF4 helicase" evidence="1">
    <location>
        <begin position="197"/>
        <end position="380"/>
    </location>
</feature>
<protein>
    <submittedName>
        <fullName evidence="2">DNA helicase</fullName>
    </submittedName>
</protein>
<dbReference type="InterPro" id="IPR007694">
    <property type="entry name" value="DNA_helicase_DnaB-like_C"/>
</dbReference>